<protein>
    <submittedName>
        <fullName evidence="8">Uncharacterized protein</fullName>
    </submittedName>
</protein>
<keyword evidence="5" id="KW-0378">Hydrolase</keyword>
<evidence type="ECO:0000313" key="8">
    <source>
        <dbReference type="EMBL" id="KAE8244600.1"/>
    </source>
</evidence>
<feature type="active site" evidence="3">
    <location>
        <position position="417"/>
    </location>
</feature>
<proteinExistence type="inferred from homology"/>
<accession>A0A177TMA4</accession>
<comment type="similarity">
    <text evidence="1 5">Belongs to the peptidase A1 family.</text>
</comment>
<feature type="region of interest" description="Disordered" evidence="6">
    <location>
        <begin position="307"/>
        <end position="329"/>
    </location>
</feature>
<evidence type="ECO:0000256" key="4">
    <source>
        <dbReference type="PIRSR" id="PIRSR601461-2"/>
    </source>
</evidence>
<dbReference type="InterPro" id="IPR001461">
    <property type="entry name" value="Aspartic_peptidase_A1"/>
</dbReference>
<dbReference type="Proteomes" id="UP000077521">
    <property type="component" value="Unassembled WGS sequence"/>
</dbReference>
<reference evidence="8" key="2">
    <citation type="journal article" date="2019" name="IMA Fungus">
        <title>Genome sequencing and comparison of five Tilletia species to identify candidate genes for the detection of regulated species infecting wheat.</title>
        <authorList>
            <person name="Nguyen H.D.T."/>
            <person name="Sultana T."/>
            <person name="Kesanakurti P."/>
            <person name="Hambleton S."/>
        </authorList>
    </citation>
    <scope>NUCLEOTIDE SEQUENCE</scope>
    <source>
        <strain evidence="8">DAOMC 236416</strain>
    </source>
</reference>
<name>A0A177TMA4_9BASI</name>
<feature type="compositionally biased region" description="Low complexity" evidence="6">
    <location>
        <begin position="23"/>
        <end position="32"/>
    </location>
</feature>
<feature type="active site" evidence="3">
    <location>
        <position position="201"/>
    </location>
</feature>
<evidence type="ECO:0000313" key="9">
    <source>
        <dbReference type="Proteomes" id="UP000077521"/>
    </source>
</evidence>
<dbReference type="PROSITE" id="PS00141">
    <property type="entry name" value="ASP_PROTEASE"/>
    <property type="match status" value="1"/>
</dbReference>
<evidence type="ECO:0000256" key="1">
    <source>
        <dbReference type="ARBA" id="ARBA00007447"/>
    </source>
</evidence>
<dbReference type="InterPro" id="IPR033121">
    <property type="entry name" value="PEPTIDASE_A1"/>
</dbReference>
<dbReference type="EMBL" id="LWDF02000616">
    <property type="protein sequence ID" value="KAE8244600.1"/>
    <property type="molecule type" value="Genomic_DNA"/>
</dbReference>
<dbReference type="InterPro" id="IPR034164">
    <property type="entry name" value="Pepsin-like_dom"/>
</dbReference>
<evidence type="ECO:0000256" key="7">
    <source>
        <dbReference type="SAM" id="SignalP"/>
    </source>
</evidence>
<dbReference type="PROSITE" id="PS51767">
    <property type="entry name" value="PEPTIDASE_A1"/>
    <property type="match status" value="1"/>
</dbReference>
<feature type="region of interest" description="Disordered" evidence="6">
    <location>
        <begin position="233"/>
        <end position="254"/>
    </location>
</feature>
<dbReference type="GO" id="GO:0006508">
    <property type="term" value="P:proteolysis"/>
    <property type="evidence" value="ECO:0007669"/>
    <property type="project" value="UniProtKB-KW"/>
</dbReference>
<keyword evidence="2 5" id="KW-0064">Aspartyl protease</keyword>
<feature type="chain" id="PRO_5044192999" evidence="7">
    <location>
        <begin position="20"/>
        <end position="557"/>
    </location>
</feature>
<dbReference type="PANTHER" id="PTHR47966">
    <property type="entry name" value="BETA-SITE APP-CLEAVING ENZYME, ISOFORM A-RELATED"/>
    <property type="match status" value="1"/>
</dbReference>
<feature type="signal peptide" evidence="7">
    <location>
        <begin position="1"/>
        <end position="19"/>
    </location>
</feature>
<dbReference type="GO" id="GO:0004190">
    <property type="term" value="F:aspartic-type endopeptidase activity"/>
    <property type="evidence" value="ECO:0007669"/>
    <property type="project" value="UniProtKB-KW"/>
</dbReference>
<evidence type="ECO:0000256" key="3">
    <source>
        <dbReference type="PIRSR" id="PIRSR601461-1"/>
    </source>
</evidence>
<feature type="region of interest" description="Disordered" evidence="6">
    <location>
        <begin position="23"/>
        <end position="57"/>
    </location>
</feature>
<feature type="disulfide bond" evidence="4">
    <location>
        <begin position="453"/>
        <end position="509"/>
    </location>
</feature>
<sequence length="557" mass="58944">MSYLKTLLLAIVYASAASSSPLLGLPSSAPSSSPSPVPAAPVPAGQISLPTAPDPDFASTAQARRQIAAPRFDAANSVRALNSKYSRYYRRSASLGHPTHLPGDAPPLLHRRRRLDSRSLAELAQREEDEAREKRLLGTVGDILAGTTGLLGGVVGTLGAVLFDTNWGVAIASTSNEQADNEFITTIGVGTPSQPLKVVFDTGSSDTWVYSPACCYANDHKFFRPSASTTYSNRTLQNGKPVRARPGQSGQPWSVSYGGGYTTSSGYIGIDNITLGDSSNTAYPPLQASEVPVALLTSISGASRESRGMEGLVGLTPSTASETDGGWTTPMEKLITDRKIAAPYLSATLVRANRDTGRGGGGRYVLGAVDTAAVRSGENVAWVNTTSTFYWGTDYSSMRMGSVDIIPSNTVRRIIIDTGSTLLNLPSAIASNANKLIKGAWYDNASGIWAVPCQTGDPTYEAALDPSARTPPYWLDIAGSTFGIPAMDLVFSPTTPVFPANSTSSTNYCYSSIQIGPDAVSIVGGTFLKNHMVTFDWGPAPFRNRRMGFANRTDSPI</sequence>
<keyword evidence="4" id="KW-1015">Disulfide bond</keyword>
<keyword evidence="7" id="KW-0732">Signal</keyword>
<dbReference type="PANTHER" id="PTHR47966:SF51">
    <property type="entry name" value="BETA-SITE APP-CLEAVING ENZYME, ISOFORM A-RELATED"/>
    <property type="match status" value="1"/>
</dbReference>
<dbReference type="SUPFAM" id="SSF50630">
    <property type="entry name" value="Acid proteases"/>
    <property type="match status" value="1"/>
</dbReference>
<dbReference type="InterPro" id="IPR001969">
    <property type="entry name" value="Aspartic_peptidase_AS"/>
</dbReference>
<reference evidence="8" key="1">
    <citation type="submission" date="2016-04" db="EMBL/GenBank/DDBJ databases">
        <authorList>
            <person name="Nguyen H.D."/>
            <person name="Samba Siva P."/>
            <person name="Cullis J."/>
            <person name="Levesque C.A."/>
            <person name="Hambleton S."/>
        </authorList>
    </citation>
    <scope>NUCLEOTIDE SEQUENCE</scope>
    <source>
        <strain evidence="8">DAOMC 236416</strain>
    </source>
</reference>
<evidence type="ECO:0000256" key="2">
    <source>
        <dbReference type="ARBA" id="ARBA00022750"/>
    </source>
</evidence>
<dbReference type="Pfam" id="PF00026">
    <property type="entry name" value="Asp"/>
    <property type="match status" value="1"/>
</dbReference>
<evidence type="ECO:0000256" key="5">
    <source>
        <dbReference type="RuleBase" id="RU000454"/>
    </source>
</evidence>
<dbReference type="AlphaFoldDB" id="A0A177TMA4"/>
<dbReference type="PRINTS" id="PR00792">
    <property type="entry name" value="PEPSIN"/>
</dbReference>
<comment type="caution">
    <text evidence="8">The sequence shown here is derived from an EMBL/GenBank/DDBJ whole genome shotgun (WGS) entry which is preliminary data.</text>
</comment>
<gene>
    <name evidence="8" type="ORF">A4X13_0g6452</name>
</gene>
<dbReference type="InterPro" id="IPR021109">
    <property type="entry name" value="Peptidase_aspartic_dom_sf"/>
</dbReference>
<evidence type="ECO:0000256" key="6">
    <source>
        <dbReference type="SAM" id="MobiDB-lite"/>
    </source>
</evidence>
<keyword evidence="9" id="KW-1185">Reference proteome</keyword>
<organism evidence="8 9">
    <name type="scientific">Tilletia indica</name>
    <dbReference type="NCBI Taxonomy" id="43049"/>
    <lineage>
        <taxon>Eukaryota</taxon>
        <taxon>Fungi</taxon>
        <taxon>Dikarya</taxon>
        <taxon>Basidiomycota</taxon>
        <taxon>Ustilaginomycotina</taxon>
        <taxon>Exobasidiomycetes</taxon>
        <taxon>Tilletiales</taxon>
        <taxon>Tilletiaceae</taxon>
        <taxon>Tilletia</taxon>
    </lineage>
</organism>
<dbReference type="CDD" id="cd05471">
    <property type="entry name" value="pepsin_like"/>
    <property type="match status" value="1"/>
</dbReference>
<keyword evidence="5" id="KW-0645">Protease</keyword>
<dbReference type="Gene3D" id="2.40.70.10">
    <property type="entry name" value="Acid Proteases"/>
    <property type="match status" value="2"/>
</dbReference>